<evidence type="ECO:0000256" key="1">
    <source>
        <dbReference type="SAM" id="MobiDB-lite"/>
    </source>
</evidence>
<feature type="region of interest" description="Disordered" evidence="1">
    <location>
        <begin position="572"/>
        <end position="606"/>
    </location>
</feature>
<dbReference type="SUPFAM" id="SSF52540">
    <property type="entry name" value="P-loop containing nucleoside triphosphate hydrolases"/>
    <property type="match status" value="1"/>
</dbReference>
<dbReference type="InterPro" id="IPR027417">
    <property type="entry name" value="P-loop_NTPase"/>
</dbReference>
<feature type="region of interest" description="Disordered" evidence="1">
    <location>
        <begin position="303"/>
        <end position="322"/>
    </location>
</feature>
<feature type="region of interest" description="Disordered" evidence="1">
    <location>
        <begin position="682"/>
        <end position="739"/>
    </location>
</feature>
<feature type="compositionally biased region" description="Low complexity" evidence="1">
    <location>
        <begin position="353"/>
        <end position="365"/>
    </location>
</feature>
<gene>
    <name evidence="2" type="ORF">LSCM1_00662</name>
</gene>
<dbReference type="Proteomes" id="UP000673552">
    <property type="component" value="Chromosome 36"/>
</dbReference>
<accession>A0A836GUQ5</accession>
<dbReference type="KEGG" id="lmat:92510817"/>
<dbReference type="RefSeq" id="XP_067174410.1">
    <property type="nucleotide sequence ID" value="XM_067318305.1"/>
</dbReference>
<dbReference type="OrthoDB" id="207081at2759"/>
<dbReference type="Gene3D" id="3.40.50.300">
    <property type="entry name" value="P-loop containing nucleotide triphosphate hydrolases"/>
    <property type="match status" value="1"/>
</dbReference>
<keyword evidence="3" id="KW-1185">Reference proteome</keyword>
<dbReference type="InterPro" id="IPR040385">
    <property type="entry name" value="RABL6"/>
</dbReference>
<feature type="compositionally biased region" description="Low complexity" evidence="1">
    <location>
        <begin position="581"/>
        <end position="603"/>
    </location>
</feature>
<sequence>MSFLHYVQSLWEASPSFSGRPPRGGNGASAQQLGSGVWPLSAQVQEEMKMGIRYNMKVVLRGARATGKSTLMARLSGHPLPARYTPSTELIASTMRLQGEHCATHEGTKVDVWEVVEECRQRLAASSSASAGTKMPIQIPTAQLHEALRVATDARQLDVYAGCELVIFMIDPRQRSSWEYAKQETFRVPPTTCILYALNFCDVGPFTAASGAVALDEVDSWCNRVRRATTSFLYRMLEGRQAPAEFSVRPMTAVLSAQTGAGMLGVMRALHVASTLVRIAAEEVRAQQLFTLLARQQAVPIVGGDSSHPRPAEAASAEGDCAEQAQMPVKMPPSGELRAAQRTPTPPPPMFDASAESASRAAARNSVRDAAQASPHLAVPIAAVKRRTTPGLQTDSGGLRMQHRSSTLVAAAGGERGCVEEDGKIANAHQTSLIRPMSDAEAMRIFLGGSDTGASGKSSSRSSSSRSASVAAYSGDGVAAKRRTVAHPLDAPSAALPAVHPGPERQARNDLAAASADTNSSEATPPPLLEQPHFSLPAPQSVRLLTEEMACCLVANMVHDVSVPADNFFAAEEAEGEDESSGAPSVSNPATPTSAAPPSGASGRRNVRMLTTQRVVQRESMPVSATAAALNDAFHADVSTILAQMTAALTADQPTATSERLYDDAMTRRVTKPDSALEGMLSARRKKKPRHLDSGNSEARGHHRHHRKTPPNGVNGHSAATAGEATEGEDNGSFDLVFV</sequence>
<proteinExistence type="predicted"/>
<protein>
    <submittedName>
        <fullName evidence="2">Uncharacterized protein</fullName>
    </submittedName>
</protein>
<organism evidence="2 3">
    <name type="scientific">Leishmania martiniquensis</name>
    <dbReference type="NCBI Taxonomy" id="1580590"/>
    <lineage>
        <taxon>Eukaryota</taxon>
        <taxon>Discoba</taxon>
        <taxon>Euglenozoa</taxon>
        <taxon>Kinetoplastea</taxon>
        <taxon>Metakinetoplastina</taxon>
        <taxon>Trypanosomatida</taxon>
        <taxon>Trypanosomatidae</taxon>
        <taxon>Leishmaniinae</taxon>
        <taxon>Leishmania</taxon>
    </lineage>
</organism>
<dbReference type="PANTHER" id="PTHR14932:SF1">
    <property type="entry name" value="RAB-LIKE PROTEIN 6"/>
    <property type="match status" value="1"/>
</dbReference>
<dbReference type="GeneID" id="92510817"/>
<name>A0A836GUQ5_9TRYP</name>
<dbReference type="GO" id="GO:0005525">
    <property type="term" value="F:GTP binding"/>
    <property type="evidence" value="ECO:0007669"/>
    <property type="project" value="InterPro"/>
</dbReference>
<dbReference type="GO" id="GO:0005829">
    <property type="term" value="C:cytosol"/>
    <property type="evidence" value="ECO:0007669"/>
    <property type="project" value="TreeGrafter"/>
</dbReference>
<feature type="region of interest" description="Disordered" evidence="1">
    <location>
        <begin position="333"/>
        <end position="365"/>
    </location>
</feature>
<dbReference type="EMBL" id="JAFEUZ010000036">
    <property type="protein sequence ID" value="KAG5464473.1"/>
    <property type="molecule type" value="Genomic_DNA"/>
</dbReference>
<feature type="region of interest" description="Disordered" evidence="1">
    <location>
        <begin position="493"/>
        <end position="534"/>
    </location>
</feature>
<evidence type="ECO:0000313" key="3">
    <source>
        <dbReference type="Proteomes" id="UP000673552"/>
    </source>
</evidence>
<evidence type="ECO:0000313" key="2">
    <source>
        <dbReference type="EMBL" id="KAG5464473.1"/>
    </source>
</evidence>
<comment type="caution">
    <text evidence="2">The sequence shown here is derived from an EMBL/GenBank/DDBJ whole genome shotgun (WGS) entry which is preliminary data.</text>
</comment>
<reference evidence="2 3" key="1">
    <citation type="submission" date="2021-03" db="EMBL/GenBank/DDBJ databases">
        <title>Leishmania (Mundinia) martiniquensis Genome sequencing and assembly.</title>
        <authorList>
            <person name="Almutairi H."/>
            <person name="Gatherer D."/>
        </authorList>
    </citation>
    <scope>NUCLEOTIDE SEQUENCE [LARGE SCALE GENOMIC DNA]</scope>
    <source>
        <strain evidence="2">LSCM1</strain>
    </source>
</reference>
<dbReference type="GO" id="GO:0005634">
    <property type="term" value="C:nucleus"/>
    <property type="evidence" value="ECO:0007669"/>
    <property type="project" value="TreeGrafter"/>
</dbReference>
<dbReference type="PANTHER" id="PTHR14932">
    <property type="entry name" value="RAS GTPASE-RELATED"/>
    <property type="match status" value="1"/>
</dbReference>
<dbReference type="AlphaFoldDB" id="A0A836GUQ5"/>